<gene>
    <name evidence="2" type="ORF">D6C78_10046</name>
</gene>
<reference evidence="2 3" key="1">
    <citation type="submission" date="2018-10" db="EMBL/GenBank/DDBJ databases">
        <title>Fifty Aureobasidium pullulans genomes reveal a recombining polyextremotolerant generalist.</title>
        <authorList>
            <person name="Gostincar C."/>
            <person name="Turk M."/>
            <person name="Zajc J."/>
            <person name="Gunde-Cimerman N."/>
        </authorList>
    </citation>
    <scope>NUCLEOTIDE SEQUENCE [LARGE SCALE GENOMIC DNA]</scope>
    <source>
        <strain evidence="2 3">EXF-1645</strain>
    </source>
</reference>
<evidence type="ECO:0000256" key="1">
    <source>
        <dbReference type="SAM" id="MobiDB-lite"/>
    </source>
</evidence>
<organism evidence="2 3">
    <name type="scientific">Aureobasidium pullulans</name>
    <name type="common">Black yeast</name>
    <name type="synonym">Pullularia pullulans</name>
    <dbReference type="NCBI Taxonomy" id="5580"/>
    <lineage>
        <taxon>Eukaryota</taxon>
        <taxon>Fungi</taxon>
        <taxon>Dikarya</taxon>
        <taxon>Ascomycota</taxon>
        <taxon>Pezizomycotina</taxon>
        <taxon>Dothideomycetes</taxon>
        <taxon>Dothideomycetidae</taxon>
        <taxon>Dothideales</taxon>
        <taxon>Saccotheciaceae</taxon>
        <taxon>Aureobasidium</taxon>
    </lineage>
</organism>
<evidence type="ECO:0000313" key="3">
    <source>
        <dbReference type="Proteomes" id="UP000308724"/>
    </source>
</evidence>
<comment type="caution">
    <text evidence="2">The sequence shown here is derived from an EMBL/GenBank/DDBJ whole genome shotgun (WGS) entry which is preliminary data.</text>
</comment>
<protein>
    <submittedName>
        <fullName evidence="2">Uncharacterized protein</fullName>
    </submittedName>
</protein>
<dbReference type="AlphaFoldDB" id="A0A4T0BEL1"/>
<sequence>MTEVQTLELQQNDVTELQGLWDPIIHIESQLTQDDLIREIAKRLSEFLLSRGIFEQFCKILPSFGPPRHPKRSHRRDKSGRKSFATEVGSISSVHDACVNDRNPLCPKSVETCSSDAHPKPYVPTAGSRKKEESFSGSVNRYAHLDFLARLDNIRHMKNDPRTLLGKLRPIDVVQLRGCGLEKLLDFRYRYNIPDEILFQYYEGARSLNHANHIPPLPKSRMFREDRTQMNTHETPQQRVLERLQRTSEQATEAAIESRYYKLTLYCQIKNIEEKLYDSGKSTSGVSFRTKALREWINETRCSELQEDDVKSWRDEGEKWKKLCDKFTPGILEVSHEALDASIEERGINHLIFLTDRVRFVYA</sequence>
<dbReference type="Proteomes" id="UP000308724">
    <property type="component" value="Unassembled WGS sequence"/>
</dbReference>
<proteinExistence type="predicted"/>
<accession>A0A4T0BEL1</accession>
<feature type="non-terminal residue" evidence="2">
    <location>
        <position position="363"/>
    </location>
</feature>
<feature type="compositionally biased region" description="Basic residues" evidence="1">
    <location>
        <begin position="68"/>
        <end position="81"/>
    </location>
</feature>
<evidence type="ECO:0000313" key="2">
    <source>
        <dbReference type="EMBL" id="TIA29732.1"/>
    </source>
</evidence>
<feature type="region of interest" description="Disordered" evidence="1">
    <location>
        <begin position="65"/>
        <end position="84"/>
    </location>
</feature>
<name>A0A4T0BEL1_AURPU</name>
<dbReference type="EMBL" id="QZBZ01000413">
    <property type="protein sequence ID" value="TIA29732.1"/>
    <property type="molecule type" value="Genomic_DNA"/>
</dbReference>